<dbReference type="GO" id="GO:0016042">
    <property type="term" value="P:lipid catabolic process"/>
    <property type="evidence" value="ECO:0007669"/>
    <property type="project" value="UniProtKB-KW"/>
</dbReference>
<dbReference type="Pfam" id="PF05057">
    <property type="entry name" value="DUF676"/>
    <property type="match status" value="1"/>
</dbReference>
<keyword evidence="3" id="KW-0812">Transmembrane</keyword>
<protein>
    <recommendedName>
        <fullName evidence="4">DUF676 domain-containing protein</fullName>
    </recommendedName>
</protein>
<evidence type="ECO:0000313" key="5">
    <source>
        <dbReference type="EMBL" id="KAK5779350.1"/>
    </source>
</evidence>
<comment type="caution">
    <text evidence="5">The sequence shown here is derived from an EMBL/GenBank/DDBJ whole genome shotgun (WGS) entry which is preliminary data.</text>
</comment>
<dbReference type="GO" id="GO:0047372">
    <property type="term" value="F:monoacylglycerol lipase activity"/>
    <property type="evidence" value="ECO:0007669"/>
    <property type="project" value="TreeGrafter"/>
</dbReference>
<dbReference type="SUPFAM" id="SSF53474">
    <property type="entry name" value="alpha/beta-Hydrolases"/>
    <property type="match status" value="1"/>
</dbReference>
<keyword evidence="2" id="KW-0443">Lipid metabolism</keyword>
<dbReference type="InterPro" id="IPR007751">
    <property type="entry name" value="DUF676_lipase-like"/>
</dbReference>
<reference evidence="6" key="1">
    <citation type="submission" date="2023-07" db="EMBL/GenBank/DDBJ databases">
        <title>A draft genome of Kazachstania heterogenica Y-27499.</title>
        <authorList>
            <person name="Donic C."/>
            <person name="Kralova J.S."/>
            <person name="Fidel L."/>
            <person name="Ben-Dor S."/>
            <person name="Jung S."/>
        </authorList>
    </citation>
    <scope>NUCLEOTIDE SEQUENCE [LARGE SCALE GENOMIC DNA]</scope>
    <source>
        <strain evidence="6">Y27499</strain>
    </source>
</reference>
<sequence length="514" mass="59244">MNDSQTKNKHLVVLIHGLWGSFKHMNSMKSVFNEKFGKIHKTDNDLNNIEETIFFAPIQNTLFKTFDGIEIIGYRTLVELCHFVENFHKQNRDSKIIKISVVGYSLGGLVARFVIGKCFTECKDIFKDIKPFVFITIASPHLGIQFYDKSKLNSWILNPLKRFLGSTFLGKSGRELFIIDSGSREPILVRLCQNEYFYALSLFQHRILIANVKNDRTVAFYTAFITDRDPFIESGNTLRYFFECNIPAEDSYNGTILPRIVDLNRLNFKDKAPTKDEKILIQQWFLYRIIVPIIVIIFIPFAVVINMCGSLYSYIGTLKYRKLSTKDKQLSAFVKEKIALSNTIHDFVGDTCDSIINESAQKNKYMNANEDDLALHKSQNTFVLQGGDEDDSEDDGDTTISSDLQFLSKQVPYMTANDVEMWKKFIDKYSHNMDLSEEWLKTFHKLPIDENRRKILRNLSKVDWIRVPIYVKSINAHSGVIARRGLNKNTPPTGYAALEFLGLLIKYLLETNES</sequence>
<dbReference type="GO" id="GO:0004622">
    <property type="term" value="F:phosphatidylcholine lysophospholipase activity"/>
    <property type="evidence" value="ECO:0007669"/>
    <property type="project" value="TreeGrafter"/>
</dbReference>
<keyword evidence="3" id="KW-1133">Transmembrane helix</keyword>
<name>A0AAN7WL56_9SACH</name>
<evidence type="ECO:0000259" key="4">
    <source>
        <dbReference type="Pfam" id="PF05057"/>
    </source>
</evidence>
<dbReference type="AlphaFoldDB" id="A0AAN7WL56"/>
<dbReference type="Gene3D" id="3.40.50.1820">
    <property type="entry name" value="alpha/beta hydrolase"/>
    <property type="match status" value="1"/>
</dbReference>
<dbReference type="PANTHER" id="PTHR12482:SF24">
    <property type="entry name" value="LIPID DROPLET PHOSPHOLIPASE 1"/>
    <property type="match status" value="1"/>
</dbReference>
<evidence type="ECO:0000256" key="2">
    <source>
        <dbReference type="ARBA" id="ARBA00022963"/>
    </source>
</evidence>
<gene>
    <name evidence="5" type="ORF">RI543_003241</name>
</gene>
<dbReference type="EMBL" id="JAWIZZ010000047">
    <property type="protein sequence ID" value="KAK5779350.1"/>
    <property type="molecule type" value="Genomic_DNA"/>
</dbReference>
<feature type="transmembrane region" description="Helical" evidence="3">
    <location>
        <begin position="285"/>
        <end position="315"/>
    </location>
</feature>
<evidence type="ECO:0000313" key="6">
    <source>
        <dbReference type="Proteomes" id="UP001306508"/>
    </source>
</evidence>
<organism evidence="5 6">
    <name type="scientific">Arxiozyma heterogenica</name>
    <dbReference type="NCBI Taxonomy" id="278026"/>
    <lineage>
        <taxon>Eukaryota</taxon>
        <taxon>Fungi</taxon>
        <taxon>Dikarya</taxon>
        <taxon>Ascomycota</taxon>
        <taxon>Saccharomycotina</taxon>
        <taxon>Saccharomycetes</taxon>
        <taxon>Saccharomycetales</taxon>
        <taxon>Saccharomycetaceae</taxon>
        <taxon>Arxiozyma</taxon>
    </lineage>
</organism>
<dbReference type="PANTHER" id="PTHR12482">
    <property type="entry name" value="LIPASE ROG1-RELATED-RELATED"/>
    <property type="match status" value="1"/>
</dbReference>
<keyword evidence="2" id="KW-0442">Lipid degradation</keyword>
<comment type="similarity">
    <text evidence="1">Belongs to the putative lipase ROG1 family.</text>
</comment>
<evidence type="ECO:0000256" key="1">
    <source>
        <dbReference type="ARBA" id="ARBA00007920"/>
    </source>
</evidence>
<feature type="domain" description="DUF676" evidence="4">
    <location>
        <begin position="6"/>
        <end position="222"/>
    </location>
</feature>
<dbReference type="GO" id="GO:0005811">
    <property type="term" value="C:lipid droplet"/>
    <property type="evidence" value="ECO:0007669"/>
    <property type="project" value="TreeGrafter"/>
</dbReference>
<proteinExistence type="inferred from homology"/>
<evidence type="ECO:0000256" key="3">
    <source>
        <dbReference type="SAM" id="Phobius"/>
    </source>
</evidence>
<accession>A0AAN7WL56</accession>
<dbReference type="InterPro" id="IPR044294">
    <property type="entry name" value="Lipase-like"/>
</dbReference>
<keyword evidence="6" id="KW-1185">Reference proteome</keyword>
<keyword evidence="3" id="KW-0472">Membrane</keyword>
<dbReference type="InterPro" id="IPR029058">
    <property type="entry name" value="AB_hydrolase_fold"/>
</dbReference>
<dbReference type="Proteomes" id="UP001306508">
    <property type="component" value="Unassembled WGS sequence"/>
</dbReference>